<gene>
    <name evidence="1" type="ORF">FTUN_5306</name>
</gene>
<evidence type="ECO:0000313" key="2">
    <source>
        <dbReference type="Proteomes" id="UP000503447"/>
    </source>
</evidence>
<organism evidence="1 2">
    <name type="scientific">Frigoriglobus tundricola</name>
    <dbReference type="NCBI Taxonomy" id="2774151"/>
    <lineage>
        <taxon>Bacteria</taxon>
        <taxon>Pseudomonadati</taxon>
        <taxon>Planctomycetota</taxon>
        <taxon>Planctomycetia</taxon>
        <taxon>Gemmatales</taxon>
        <taxon>Gemmataceae</taxon>
        <taxon>Frigoriglobus</taxon>
    </lineage>
</organism>
<accession>A0A6M5YUH0</accession>
<dbReference type="KEGG" id="ftj:FTUN_5306"/>
<name>A0A6M5YUH0_9BACT</name>
<sequence>MADRADVGSDSIVVITLRVMSAEIGRVSLTSEARRPGTSRGA</sequence>
<protein>
    <submittedName>
        <fullName evidence="1">Uncharacterized protein</fullName>
    </submittedName>
</protein>
<proteinExistence type="predicted"/>
<reference evidence="2" key="1">
    <citation type="submission" date="2020-05" db="EMBL/GenBank/DDBJ databases">
        <title>Frigoriglobus tundricola gen. nov., sp. nov., a psychrotolerant cellulolytic planctomycete of the family Gemmataceae with two divergent copies of 16S rRNA gene.</title>
        <authorList>
            <person name="Kulichevskaya I.S."/>
            <person name="Ivanova A.A."/>
            <person name="Naumoff D.G."/>
            <person name="Beletsky A.V."/>
            <person name="Rijpstra W.I.C."/>
            <person name="Sinninghe Damste J.S."/>
            <person name="Mardanov A.V."/>
            <person name="Ravin N.V."/>
            <person name="Dedysh S.N."/>
        </authorList>
    </citation>
    <scope>NUCLEOTIDE SEQUENCE [LARGE SCALE GENOMIC DNA]</scope>
    <source>
        <strain evidence="2">PL17</strain>
    </source>
</reference>
<dbReference type="AlphaFoldDB" id="A0A6M5YUH0"/>
<dbReference type="Proteomes" id="UP000503447">
    <property type="component" value="Chromosome"/>
</dbReference>
<evidence type="ECO:0000313" key="1">
    <source>
        <dbReference type="EMBL" id="QJW97728.1"/>
    </source>
</evidence>
<keyword evidence="2" id="KW-1185">Reference proteome</keyword>
<dbReference type="EMBL" id="CP053452">
    <property type="protein sequence ID" value="QJW97728.1"/>
    <property type="molecule type" value="Genomic_DNA"/>
</dbReference>